<dbReference type="EMBL" id="FNYH01000001">
    <property type="protein sequence ID" value="SEI40653.1"/>
    <property type="molecule type" value="Genomic_DNA"/>
</dbReference>
<keyword evidence="3" id="KW-0255">Endonuclease</keyword>
<keyword evidence="3" id="KW-0540">Nuclease</keyword>
<evidence type="ECO:0000313" key="3">
    <source>
        <dbReference type="EMBL" id="SEI40653.1"/>
    </source>
</evidence>
<dbReference type="InterPro" id="IPR003509">
    <property type="entry name" value="UPF0102_YraN-like"/>
</dbReference>
<dbReference type="Pfam" id="PF02021">
    <property type="entry name" value="UPF0102"/>
    <property type="match status" value="1"/>
</dbReference>
<keyword evidence="4" id="KW-1185">Reference proteome</keyword>
<dbReference type="GO" id="GO:0003676">
    <property type="term" value="F:nucleic acid binding"/>
    <property type="evidence" value="ECO:0007669"/>
    <property type="project" value="InterPro"/>
</dbReference>
<proteinExistence type="inferred from homology"/>
<dbReference type="NCBIfam" id="TIGR00252">
    <property type="entry name" value="YraN family protein"/>
    <property type="match status" value="1"/>
</dbReference>
<dbReference type="Proteomes" id="UP000242999">
    <property type="component" value="Unassembled WGS sequence"/>
</dbReference>
<dbReference type="STRING" id="64971.SAMN05421831_101330"/>
<dbReference type="PANTHER" id="PTHR34039:SF1">
    <property type="entry name" value="UPF0102 PROTEIN YRAN"/>
    <property type="match status" value="1"/>
</dbReference>
<accession>A0A1H6QA70</accession>
<protein>
    <recommendedName>
        <fullName evidence="2">UPF0102 protein SAMN05421831_101330</fullName>
    </recommendedName>
</protein>
<dbReference type="Gene3D" id="3.40.1350.10">
    <property type="match status" value="1"/>
</dbReference>
<reference evidence="4" key="1">
    <citation type="submission" date="2016-10" db="EMBL/GenBank/DDBJ databases">
        <authorList>
            <person name="Varghese N."/>
            <person name="Submissions S."/>
        </authorList>
    </citation>
    <scope>NUCLEOTIDE SEQUENCE [LARGE SCALE GENOMIC DNA]</scope>
    <source>
        <strain evidence="4">DSM 7165</strain>
    </source>
</reference>
<keyword evidence="3" id="KW-0378">Hydrolase</keyword>
<evidence type="ECO:0000313" key="4">
    <source>
        <dbReference type="Proteomes" id="UP000242999"/>
    </source>
</evidence>
<dbReference type="NCBIfam" id="NF009150">
    <property type="entry name" value="PRK12497.1-3"/>
    <property type="match status" value="1"/>
</dbReference>
<organism evidence="3 4">
    <name type="scientific">Allopseudospirillum japonicum</name>
    <dbReference type="NCBI Taxonomy" id="64971"/>
    <lineage>
        <taxon>Bacteria</taxon>
        <taxon>Pseudomonadati</taxon>
        <taxon>Pseudomonadota</taxon>
        <taxon>Gammaproteobacteria</taxon>
        <taxon>Oceanospirillales</taxon>
        <taxon>Oceanospirillaceae</taxon>
        <taxon>Allopseudospirillum</taxon>
    </lineage>
</organism>
<dbReference type="InterPro" id="IPR011856">
    <property type="entry name" value="tRNA_endonuc-like_dom_sf"/>
</dbReference>
<evidence type="ECO:0000256" key="2">
    <source>
        <dbReference type="HAMAP-Rule" id="MF_00048"/>
    </source>
</evidence>
<name>A0A1H6QA70_9GAMM</name>
<gene>
    <name evidence="3" type="ORF">SAMN05421831_101330</name>
</gene>
<dbReference type="SUPFAM" id="SSF52980">
    <property type="entry name" value="Restriction endonuclease-like"/>
    <property type="match status" value="1"/>
</dbReference>
<evidence type="ECO:0000256" key="1">
    <source>
        <dbReference type="ARBA" id="ARBA00006738"/>
    </source>
</evidence>
<dbReference type="GO" id="GO:0004519">
    <property type="term" value="F:endonuclease activity"/>
    <property type="evidence" value="ECO:0007669"/>
    <property type="project" value="UniProtKB-KW"/>
</dbReference>
<dbReference type="PANTHER" id="PTHR34039">
    <property type="entry name" value="UPF0102 PROTEIN YRAN"/>
    <property type="match status" value="1"/>
</dbReference>
<dbReference type="AlphaFoldDB" id="A0A1H6QA70"/>
<dbReference type="HAMAP" id="MF_00048">
    <property type="entry name" value="UPF0102"/>
    <property type="match status" value="1"/>
</dbReference>
<comment type="similarity">
    <text evidence="1 2">Belongs to the UPF0102 family.</text>
</comment>
<sequence length="124" mass="14396">MMKNKGPSTTSIGQQAEEKALHYLQKQGLTFWYKNYRKPGGELDLIMWQGPILVFVEVRYRRPQALVSALESITHTKLERIQNTANTFLTEHFSQANYPQSRIDLVCVARSQGTWHCTWLQNII</sequence>
<dbReference type="InterPro" id="IPR011335">
    <property type="entry name" value="Restrct_endonuc-II-like"/>
</dbReference>